<dbReference type="EMBL" id="JBHUMO010000052">
    <property type="protein sequence ID" value="MFD2729535.1"/>
    <property type="molecule type" value="Genomic_DNA"/>
</dbReference>
<keyword evidence="2" id="KW-0597">Phosphoprotein</keyword>
<evidence type="ECO:0000256" key="6">
    <source>
        <dbReference type="ARBA" id="ARBA00022777"/>
    </source>
</evidence>
<evidence type="ECO:0000256" key="2">
    <source>
        <dbReference type="ARBA" id="ARBA00022553"/>
    </source>
</evidence>
<dbReference type="Gene3D" id="3.40.50.2300">
    <property type="match status" value="1"/>
</dbReference>
<reference evidence="10" key="1">
    <citation type="journal article" date="2019" name="Int. J. Syst. Evol. Microbiol.">
        <title>The Global Catalogue of Microorganisms (GCM) 10K type strain sequencing project: providing services to taxonomists for standard genome sequencing and annotation.</title>
        <authorList>
            <consortium name="The Broad Institute Genomics Platform"/>
            <consortium name="The Broad Institute Genome Sequencing Center for Infectious Disease"/>
            <person name="Wu L."/>
            <person name="Ma J."/>
        </authorList>
    </citation>
    <scope>NUCLEOTIDE SEQUENCE [LARGE SCALE GENOMIC DNA]</scope>
    <source>
        <strain evidence="10">TISTR 932</strain>
    </source>
</reference>
<protein>
    <submittedName>
        <fullName evidence="9">PTS sugar transporter subunit IIB</fullName>
        <ecNumber evidence="9">2.7.1.-</ecNumber>
    </submittedName>
</protein>
<gene>
    <name evidence="9" type="ORF">ACFSR0_08885</name>
</gene>
<evidence type="ECO:0000256" key="7">
    <source>
        <dbReference type="PROSITE-ProRule" id="PRU00423"/>
    </source>
</evidence>
<feature type="domain" description="PTS EIIB type-3" evidence="8">
    <location>
        <begin position="1"/>
        <end position="105"/>
    </location>
</feature>
<keyword evidence="1" id="KW-0813">Transport</keyword>
<keyword evidence="10" id="KW-1185">Reference proteome</keyword>
<dbReference type="GO" id="GO:0016740">
    <property type="term" value="F:transferase activity"/>
    <property type="evidence" value="ECO:0007669"/>
    <property type="project" value="UniProtKB-KW"/>
</dbReference>
<keyword evidence="6" id="KW-0418">Kinase</keyword>
<dbReference type="PANTHER" id="PTHR34581:SF2">
    <property type="entry name" value="PTS SYSTEM N,N'-DIACETYLCHITOBIOSE-SPECIFIC EIIB COMPONENT"/>
    <property type="match status" value="1"/>
</dbReference>
<feature type="modified residue" description="Phosphocysteine; by EIIA" evidence="7">
    <location>
        <position position="5"/>
    </location>
</feature>
<dbReference type="RefSeq" id="WP_379982008.1">
    <property type="nucleotide sequence ID" value="NZ_JBHUMO010000052.1"/>
</dbReference>
<dbReference type="InterPro" id="IPR003501">
    <property type="entry name" value="PTS_EIIB_2/3"/>
</dbReference>
<dbReference type="PROSITE" id="PS51100">
    <property type="entry name" value="PTS_EIIB_TYPE_3"/>
    <property type="match status" value="1"/>
</dbReference>
<evidence type="ECO:0000313" key="9">
    <source>
        <dbReference type="EMBL" id="MFD2729535.1"/>
    </source>
</evidence>
<dbReference type="InterPro" id="IPR013012">
    <property type="entry name" value="PTS_EIIB_3"/>
</dbReference>
<comment type="caution">
    <text evidence="9">The sequence shown here is derived from an EMBL/GenBank/DDBJ whole genome shotgun (WGS) entry which is preliminary data.</text>
</comment>
<dbReference type="Proteomes" id="UP001597427">
    <property type="component" value="Unassembled WGS sequence"/>
</dbReference>
<keyword evidence="5" id="KW-0598">Phosphotransferase system</keyword>
<evidence type="ECO:0000256" key="1">
    <source>
        <dbReference type="ARBA" id="ARBA00022448"/>
    </source>
</evidence>
<keyword evidence="4 9" id="KW-0808">Transferase</keyword>
<keyword evidence="3 9" id="KW-0762">Sugar transport</keyword>
<organism evidence="9 10">
    <name type="scientific">Enterococcus camelliae</name>
    <dbReference type="NCBI Taxonomy" id="453959"/>
    <lineage>
        <taxon>Bacteria</taxon>
        <taxon>Bacillati</taxon>
        <taxon>Bacillota</taxon>
        <taxon>Bacilli</taxon>
        <taxon>Lactobacillales</taxon>
        <taxon>Enterococcaceae</taxon>
        <taxon>Enterococcus</taxon>
    </lineage>
</organism>
<sequence>MMLVCSTGLTTDILVTKIVKTIFSNNLGIDVLAINAHQAIDEYKKRKPDIVLLSPQVRYMKKDLALLTEIDQIPLVVIDMKDYGLLDGETILYKAMKLLGISAEN</sequence>
<dbReference type="InterPro" id="IPR051819">
    <property type="entry name" value="PTS_sugar-specific_EIIB"/>
</dbReference>
<dbReference type="SUPFAM" id="SSF52794">
    <property type="entry name" value="PTS system IIB component-like"/>
    <property type="match status" value="1"/>
</dbReference>
<dbReference type="InterPro" id="IPR036095">
    <property type="entry name" value="PTS_EIIB-like_sf"/>
</dbReference>
<dbReference type="Pfam" id="PF02302">
    <property type="entry name" value="PTS_IIB"/>
    <property type="match status" value="1"/>
</dbReference>
<evidence type="ECO:0000256" key="4">
    <source>
        <dbReference type="ARBA" id="ARBA00022679"/>
    </source>
</evidence>
<dbReference type="PANTHER" id="PTHR34581">
    <property type="entry name" value="PTS SYSTEM N,N'-DIACETYLCHITOBIOSE-SPECIFIC EIIB COMPONENT"/>
    <property type="match status" value="1"/>
</dbReference>
<accession>A0ABW5TJS4</accession>
<evidence type="ECO:0000256" key="5">
    <source>
        <dbReference type="ARBA" id="ARBA00022683"/>
    </source>
</evidence>
<evidence type="ECO:0000313" key="10">
    <source>
        <dbReference type="Proteomes" id="UP001597427"/>
    </source>
</evidence>
<name>A0ABW5TJS4_9ENTE</name>
<proteinExistence type="predicted"/>
<evidence type="ECO:0000256" key="3">
    <source>
        <dbReference type="ARBA" id="ARBA00022597"/>
    </source>
</evidence>
<evidence type="ECO:0000259" key="8">
    <source>
        <dbReference type="PROSITE" id="PS51100"/>
    </source>
</evidence>
<dbReference type="EC" id="2.7.1.-" evidence="9"/>